<dbReference type="KEGG" id="msf:IT882_03670"/>
<reference evidence="1 2" key="1">
    <citation type="submission" date="2020-11" db="EMBL/GenBank/DDBJ databases">
        <title>Amino acid is mineralized and recycled by bacteria in oceanic microbiome.</title>
        <authorList>
            <person name="Zheng L.Y."/>
        </authorList>
    </citation>
    <scope>NUCLEOTIDE SEQUENCE [LARGE SCALE GENOMIC DNA]</scope>
    <source>
        <strain evidence="1 2">A32-1</strain>
    </source>
</reference>
<dbReference type="RefSeq" id="WP_195693213.1">
    <property type="nucleotide sequence ID" value="NZ_CP064760.1"/>
</dbReference>
<dbReference type="Proteomes" id="UP000594480">
    <property type="component" value="Chromosome"/>
</dbReference>
<evidence type="ECO:0000313" key="1">
    <source>
        <dbReference type="EMBL" id="QPE05195.1"/>
    </source>
</evidence>
<dbReference type="EMBL" id="CP064760">
    <property type="protein sequence ID" value="QPE05195.1"/>
    <property type="molecule type" value="Genomic_DNA"/>
</dbReference>
<dbReference type="AlphaFoldDB" id="A0A7S8MXX6"/>
<sequence length="766" mass="80135">MADLSQFRPGNIVSDAVFFDAASMSEAEIQSFLESKVPSCRSGYTCLKDYYVQTRAISADAMCGAYSGGGVERASRVIYKVAQACGINPQVILVMLQKEQGLITSTAPSAWAYQAAMGQGCPDTAACDARYYGLFNQVYGGAWQMKRYANPPGTSNYFTWYAPGKTWNVRYHPNSACGSGQVFIENQATANLYYYTPYQPNAAALSAGYGLGDSCSSYGNRNFFNYFTDWFGPTDGSSLAGAPVGFVDSVDSSPGTLRVRGWALDPNSADSIDIHIYVNGVGKQAVADLPRPDLAPHYPNLGTAHGFDVTLSAPIWGQVDVCIYGINVGDGANRLLGCRTVASYGGSPIGYVDSVASGAGSVSVRGWTLDPDTVEPIDVHVYVGGKGFVTRADTSRRDVADSFPLYGDSHGFSTTVPAPSGYQSVCVYGINVRTGGNVLLGPCRNLFVEAATDPGTPPLGAVDSFEVRGDSVVARGWALDPDTPNPVAVHMYVGSSGAAYQADALRADVGRAYPGYGDRHGFDLQGTLPAGGAQVCIYAINDGQGANTLLGCRFLSPQGSTPPIGNIDSLDLQGNVVTVRGWAIDPDTEVPIRVHAYVAGSGSAHVADFPRRDLAAVFPAYGDAHGFVIQRTVPNAGAQVCLYAINDAPGDNSLLGCRFVVPASSSRAPIGSLDGITVSNGSVTVSGWAADPDTLDPIAVHVYVGSSGHVLEADLERPDVASAYPALGALHGFSGSVPVPAGARSVCAYAIDDTGNSNALLGCRPL</sequence>
<accession>A0A7S8MXX6</accession>
<organism evidence="1 2">
    <name type="scientific">Microbacterium schleiferi</name>
    <dbReference type="NCBI Taxonomy" id="69362"/>
    <lineage>
        <taxon>Bacteria</taxon>
        <taxon>Bacillati</taxon>
        <taxon>Actinomycetota</taxon>
        <taxon>Actinomycetes</taxon>
        <taxon>Micrococcales</taxon>
        <taxon>Microbacteriaceae</taxon>
        <taxon>Microbacterium</taxon>
    </lineage>
</organism>
<evidence type="ECO:0000313" key="2">
    <source>
        <dbReference type="Proteomes" id="UP000594480"/>
    </source>
</evidence>
<keyword evidence="2" id="KW-1185">Reference proteome</keyword>
<gene>
    <name evidence="1" type="ORF">IT882_03670</name>
</gene>
<proteinExistence type="predicted"/>
<name>A0A7S8MXX6_9MICO</name>
<protein>
    <recommendedName>
        <fullName evidence="3">Hemagglutinin</fullName>
    </recommendedName>
</protein>
<evidence type="ECO:0008006" key="3">
    <source>
        <dbReference type="Google" id="ProtNLM"/>
    </source>
</evidence>